<dbReference type="EMBL" id="JAHXZJ010002982">
    <property type="protein sequence ID" value="KAH0535873.1"/>
    <property type="molecule type" value="Genomic_DNA"/>
</dbReference>
<comment type="caution">
    <text evidence="2">The sequence shown here is derived from an EMBL/GenBank/DDBJ whole genome shotgun (WGS) entry which is preliminary data.</text>
</comment>
<organism evidence="2 3">
    <name type="scientific">Cotesia glomerata</name>
    <name type="common">Lepidopteran parasitic wasp</name>
    <name type="synonym">Apanteles glomeratus</name>
    <dbReference type="NCBI Taxonomy" id="32391"/>
    <lineage>
        <taxon>Eukaryota</taxon>
        <taxon>Metazoa</taxon>
        <taxon>Ecdysozoa</taxon>
        <taxon>Arthropoda</taxon>
        <taxon>Hexapoda</taxon>
        <taxon>Insecta</taxon>
        <taxon>Pterygota</taxon>
        <taxon>Neoptera</taxon>
        <taxon>Endopterygota</taxon>
        <taxon>Hymenoptera</taxon>
        <taxon>Apocrita</taxon>
        <taxon>Ichneumonoidea</taxon>
        <taxon>Braconidae</taxon>
        <taxon>Microgastrinae</taxon>
        <taxon>Cotesia</taxon>
    </lineage>
</organism>
<proteinExistence type="predicted"/>
<feature type="region of interest" description="Disordered" evidence="1">
    <location>
        <begin position="1"/>
        <end position="20"/>
    </location>
</feature>
<sequence>MSERGDPVSGGEEKEPIRPTMPKTYKFQHHQQPLADCECKLMLLPIRNRWASLSHPSRHLDYPDILVDLSE</sequence>
<evidence type="ECO:0000313" key="3">
    <source>
        <dbReference type="Proteomes" id="UP000826195"/>
    </source>
</evidence>
<protein>
    <submittedName>
        <fullName evidence="2">Uncharacterized protein</fullName>
    </submittedName>
</protein>
<name>A0AAV7HGF4_COTGL</name>
<accession>A0AAV7HGF4</accession>
<dbReference type="Proteomes" id="UP000826195">
    <property type="component" value="Unassembled WGS sequence"/>
</dbReference>
<evidence type="ECO:0000313" key="2">
    <source>
        <dbReference type="EMBL" id="KAH0535873.1"/>
    </source>
</evidence>
<dbReference type="AlphaFoldDB" id="A0AAV7HGF4"/>
<gene>
    <name evidence="2" type="ORF">KQX54_019798</name>
</gene>
<reference evidence="2 3" key="1">
    <citation type="journal article" date="2021" name="J. Hered.">
        <title>A chromosome-level genome assembly of the parasitoid wasp, Cotesia glomerata (Hymenoptera: Braconidae).</title>
        <authorList>
            <person name="Pinto B.J."/>
            <person name="Weis J.J."/>
            <person name="Gamble T."/>
            <person name="Ode P.J."/>
            <person name="Paul R."/>
            <person name="Zaspel J.M."/>
        </authorList>
    </citation>
    <scope>NUCLEOTIDE SEQUENCE [LARGE SCALE GENOMIC DNA]</scope>
    <source>
        <strain evidence="2">CgM1</strain>
    </source>
</reference>
<evidence type="ECO:0000256" key="1">
    <source>
        <dbReference type="SAM" id="MobiDB-lite"/>
    </source>
</evidence>
<keyword evidence="3" id="KW-1185">Reference proteome</keyword>
<feature type="compositionally biased region" description="Basic and acidic residues" evidence="1">
    <location>
        <begin position="1"/>
        <end position="17"/>
    </location>
</feature>